<feature type="non-terminal residue" evidence="1">
    <location>
        <position position="106"/>
    </location>
</feature>
<protein>
    <submittedName>
        <fullName evidence="1">Uncharacterized protein</fullName>
    </submittedName>
</protein>
<proteinExistence type="predicted"/>
<dbReference type="EMBL" id="JAPDMZ010000418">
    <property type="protein sequence ID" value="KAK0542972.1"/>
    <property type="molecule type" value="Genomic_DNA"/>
</dbReference>
<evidence type="ECO:0000313" key="2">
    <source>
        <dbReference type="Proteomes" id="UP001176517"/>
    </source>
</evidence>
<gene>
    <name evidence="1" type="ORF">OC846_006569</name>
</gene>
<reference evidence="1" key="1">
    <citation type="journal article" date="2023" name="PhytoFront">
        <title>Draft Genome Resources of Seven Strains of Tilletia horrida, Causal Agent of Kernel Smut of Rice.</title>
        <authorList>
            <person name="Khanal S."/>
            <person name="Antony Babu S."/>
            <person name="Zhou X.G."/>
        </authorList>
    </citation>
    <scope>NUCLEOTIDE SEQUENCE</scope>
    <source>
        <strain evidence="1">TX6</strain>
    </source>
</reference>
<organism evidence="1 2">
    <name type="scientific">Tilletia horrida</name>
    <dbReference type="NCBI Taxonomy" id="155126"/>
    <lineage>
        <taxon>Eukaryota</taxon>
        <taxon>Fungi</taxon>
        <taxon>Dikarya</taxon>
        <taxon>Basidiomycota</taxon>
        <taxon>Ustilaginomycotina</taxon>
        <taxon>Exobasidiomycetes</taxon>
        <taxon>Tilletiales</taxon>
        <taxon>Tilletiaceae</taxon>
        <taxon>Tilletia</taxon>
    </lineage>
</organism>
<name>A0AAN6JNW4_9BASI</name>
<comment type="caution">
    <text evidence="1">The sequence shown here is derived from an EMBL/GenBank/DDBJ whole genome shotgun (WGS) entry which is preliminary data.</text>
</comment>
<accession>A0AAN6JNW4</accession>
<evidence type="ECO:0000313" key="1">
    <source>
        <dbReference type="EMBL" id="KAK0542972.1"/>
    </source>
</evidence>
<sequence>MPTTPGQEFAKKVIDKLTKGMRQAVKGQMFTADELDQYFREIRAPAAPELVRAVVCGSESVSADHQALSALIRDLYVAVLEAQAAIASAETQTLKKSKVKSTEDLK</sequence>
<dbReference type="Proteomes" id="UP001176517">
    <property type="component" value="Unassembled WGS sequence"/>
</dbReference>
<keyword evidence="2" id="KW-1185">Reference proteome</keyword>
<dbReference type="AlphaFoldDB" id="A0AAN6JNW4"/>